<accession>A0ACC2MD04</accession>
<keyword evidence="2" id="KW-1185">Reference proteome</keyword>
<gene>
    <name evidence="1" type="ORF">MRB53_005051</name>
</gene>
<protein>
    <submittedName>
        <fullName evidence="1">Uncharacterized protein</fullName>
    </submittedName>
</protein>
<evidence type="ECO:0000313" key="2">
    <source>
        <dbReference type="Proteomes" id="UP001234297"/>
    </source>
</evidence>
<evidence type="ECO:0000313" key="1">
    <source>
        <dbReference type="EMBL" id="KAJ8643303.1"/>
    </source>
</evidence>
<comment type="caution">
    <text evidence="1">The sequence shown here is derived from an EMBL/GenBank/DDBJ whole genome shotgun (WGS) entry which is preliminary data.</text>
</comment>
<dbReference type="Proteomes" id="UP001234297">
    <property type="component" value="Chromosome 2"/>
</dbReference>
<proteinExistence type="predicted"/>
<sequence length="131" mass="14112">MILTVNNKVTLALLNIISTLILLIGRTAATPSSAHSSCKTLPPPISKSEATSPKGETKEDKEFGCKKGESGAAKREIGETLIEKSTNEGGSLRFVAENRRNSPEASMTCSQMRYSFVELAFYGSLAFLLLL</sequence>
<organism evidence="1 2">
    <name type="scientific">Persea americana</name>
    <name type="common">Avocado</name>
    <dbReference type="NCBI Taxonomy" id="3435"/>
    <lineage>
        <taxon>Eukaryota</taxon>
        <taxon>Viridiplantae</taxon>
        <taxon>Streptophyta</taxon>
        <taxon>Embryophyta</taxon>
        <taxon>Tracheophyta</taxon>
        <taxon>Spermatophyta</taxon>
        <taxon>Magnoliopsida</taxon>
        <taxon>Magnoliidae</taxon>
        <taxon>Laurales</taxon>
        <taxon>Lauraceae</taxon>
        <taxon>Persea</taxon>
    </lineage>
</organism>
<name>A0ACC2MD04_PERAE</name>
<dbReference type="EMBL" id="CM056810">
    <property type="protein sequence ID" value="KAJ8643303.1"/>
    <property type="molecule type" value="Genomic_DNA"/>
</dbReference>
<reference evidence="1 2" key="1">
    <citation type="journal article" date="2022" name="Hortic Res">
        <title>A haplotype resolved chromosomal level avocado genome allows analysis of novel avocado genes.</title>
        <authorList>
            <person name="Nath O."/>
            <person name="Fletcher S.J."/>
            <person name="Hayward A."/>
            <person name="Shaw L.M."/>
            <person name="Masouleh A.K."/>
            <person name="Furtado A."/>
            <person name="Henry R.J."/>
            <person name="Mitter N."/>
        </authorList>
    </citation>
    <scope>NUCLEOTIDE SEQUENCE [LARGE SCALE GENOMIC DNA]</scope>
    <source>
        <strain evidence="2">cv. Hass</strain>
    </source>
</reference>